<dbReference type="STRING" id="1848.SAMN05443637_11635"/>
<keyword evidence="8 10" id="KW-1133">Transmembrane helix</keyword>
<dbReference type="GO" id="GO:0005886">
    <property type="term" value="C:plasma membrane"/>
    <property type="evidence" value="ECO:0007669"/>
    <property type="project" value="UniProtKB-SubCell"/>
</dbReference>
<keyword evidence="3" id="KW-1003">Cell membrane</keyword>
<evidence type="ECO:0000256" key="8">
    <source>
        <dbReference type="ARBA" id="ARBA00022989"/>
    </source>
</evidence>
<comment type="similarity">
    <text evidence="2">Belongs to the EccB family.</text>
</comment>
<dbReference type="GO" id="GO:0005524">
    <property type="term" value="F:ATP binding"/>
    <property type="evidence" value="ECO:0007669"/>
    <property type="project" value="UniProtKB-KW"/>
</dbReference>
<dbReference type="PANTHER" id="PTHR40765:SF2">
    <property type="entry name" value="ESX-2 SECRETION SYSTEM ATPASE ECCB2"/>
    <property type="match status" value="1"/>
</dbReference>
<evidence type="ECO:0000313" key="12">
    <source>
        <dbReference type="Proteomes" id="UP000184363"/>
    </source>
</evidence>
<gene>
    <name evidence="11" type="ORF">SAMN05443637_11635</name>
</gene>
<dbReference type="Proteomes" id="UP000184363">
    <property type="component" value="Unassembled WGS sequence"/>
</dbReference>
<evidence type="ECO:0000256" key="5">
    <source>
        <dbReference type="ARBA" id="ARBA00022741"/>
    </source>
</evidence>
<evidence type="ECO:0000256" key="7">
    <source>
        <dbReference type="ARBA" id="ARBA00022840"/>
    </source>
</evidence>
<sequence length="472" mass="48577">MSRASLPATRDQVDGYRYGMRRLEAALVRGDPVPLHEQVRSQRRAAGGSVALGALAVAACLLVALISPKPLWQRSAVVVGQQSGAMYVVARDPDRLVPVTDLLAARLVIAALARSGAAPTDPATAEPVVVPDDGIADAPRTAAANVPGALATRPDVSIEPRWALCDAVDLDGRLVATTVLAGPLPQPPAPGPVDDAGLLRDPGGRLWLVADGRRHQIDSTDARVLATLDRSRARQASAALVDAIPEGAPYRVPPVPGRGRPGPSGLDAAVGDVLVTHTADGQDRYLVTFTDGVQEIPLGIATLLLDGAPARETTLAAIGAAGSVHRLPVDQWPSRPFRFPSPTDLPVTCWTWHPDRPVGTARTTTTLPMPTGTAVAVTLAQSDGPGPAIDAAVVGAGGAVRGTAPDRLGTDGPIWLVSASGVTHGVADQPTAAALGVQDTHPAPERLLRLLPGGPTLSRPDAVTLVDVPQPG</sequence>
<evidence type="ECO:0000313" key="11">
    <source>
        <dbReference type="EMBL" id="SHL00959.1"/>
    </source>
</evidence>
<dbReference type="EMBL" id="FRAP01000016">
    <property type="protein sequence ID" value="SHL00959.1"/>
    <property type="molecule type" value="Genomic_DNA"/>
</dbReference>
<keyword evidence="9 10" id="KW-0472">Membrane</keyword>
<name>A0A1M6X538_PSETH</name>
<reference evidence="11 12" key="1">
    <citation type="submission" date="2016-11" db="EMBL/GenBank/DDBJ databases">
        <authorList>
            <person name="Jaros S."/>
            <person name="Januszkiewicz K."/>
            <person name="Wedrychowicz H."/>
        </authorList>
    </citation>
    <scope>NUCLEOTIDE SEQUENCE [LARGE SCALE GENOMIC DNA]</scope>
    <source>
        <strain evidence="11 12">DSM 43832</strain>
    </source>
</reference>
<dbReference type="InterPro" id="IPR042485">
    <property type="entry name" value="T7SS_EccB_R3"/>
</dbReference>
<organism evidence="11 12">
    <name type="scientific">Pseudonocardia thermophila</name>
    <dbReference type="NCBI Taxonomy" id="1848"/>
    <lineage>
        <taxon>Bacteria</taxon>
        <taxon>Bacillati</taxon>
        <taxon>Actinomycetota</taxon>
        <taxon>Actinomycetes</taxon>
        <taxon>Pseudonocardiales</taxon>
        <taxon>Pseudonocardiaceae</taxon>
        <taxon>Pseudonocardia</taxon>
    </lineage>
</organism>
<evidence type="ECO:0000256" key="6">
    <source>
        <dbReference type="ARBA" id="ARBA00022801"/>
    </source>
</evidence>
<dbReference type="GO" id="GO:0016787">
    <property type="term" value="F:hydrolase activity"/>
    <property type="evidence" value="ECO:0007669"/>
    <property type="project" value="UniProtKB-KW"/>
</dbReference>
<dbReference type="Pfam" id="PF05108">
    <property type="entry name" value="T7SS_ESX1_EccB"/>
    <property type="match status" value="1"/>
</dbReference>
<evidence type="ECO:0000256" key="3">
    <source>
        <dbReference type="ARBA" id="ARBA00022475"/>
    </source>
</evidence>
<keyword evidence="5" id="KW-0547">Nucleotide-binding</keyword>
<comment type="subcellular location">
    <subcellularLocation>
        <location evidence="1">Cell membrane</location>
        <topology evidence="1">Single-pass membrane protein</topology>
    </subcellularLocation>
</comment>
<dbReference type="Gene3D" id="2.40.50.910">
    <property type="entry name" value="Type VII secretion system EccB, repeat 3 domain"/>
    <property type="match status" value="1"/>
</dbReference>
<keyword evidence="7" id="KW-0067">ATP-binding</keyword>
<evidence type="ECO:0000256" key="9">
    <source>
        <dbReference type="ARBA" id="ARBA00023136"/>
    </source>
</evidence>
<proteinExistence type="inferred from homology"/>
<keyword evidence="12" id="KW-1185">Reference proteome</keyword>
<dbReference type="OrthoDB" id="3847604at2"/>
<protein>
    <submittedName>
        <fullName evidence="11">Type VII secretion protein EccB</fullName>
    </submittedName>
</protein>
<evidence type="ECO:0000256" key="2">
    <source>
        <dbReference type="ARBA" id="ARBA00008149"/>
    </source>
</evidence>
<dbReference type="GO" id="GO:0005576">
    <property type="term" value="C:extracellular region"/>
    <property type="evidence" value="ECO:0007669"/>
    <property type="project" value="TreeGrafter"/>
</dbReference>
<dbReference type="RefSeq" id="WP_073458687.1">
    <property type="nucleotide sequence ID" value="NZ_CALGVN010000027.1"/>
</dbReference>
<feature type="transmembrane region" description="Helical" evidence="10">
    <location>
        <begin position="45"/>
        <end position="66"/>
    </location>
</feature>
<keyword evidence="6" id="KW-0378">Hydrolase</keyword>
<dbReference type="InterPro" id="IPR044857">
    <property type="entry name" value="T7SS_EccB_R1"/>
</dbReference>
<evidence type="ECO:0000256" key="4">
    <source>
        <dbReference type="ARBA" id="ARBA00022692"/>
    </source>
</evidence>
<dbReference type="PANTHER" id="PTHR40765">
    <property type="entry name" value="ESX-2 SECRETION SYSTEM ATPASE ECCB2"/>
    <property type="match status" value="1"/>
</dbReference>
<evidence type="ECO:0000256" key="1">
    <source>
        <dbReference type="ARBA" id="ARBA00004162"/>
    </source>
</evidence>
<keyword evidence="4 10" id="KW-0812">Transmembrane</keyword>
<accession>A0A1M6X538</accession>
<dbReference type="NCBIfam" id="TIGR03919">
    <property type="entry name" value="T7SS_EccB"/>
    <property type="match status" value="1"/>
</dbReference>
<dbReference type="AlphaFoldDB" id="A0A1M6X538"/>
<evidence type="ECO:0000256" key="10">
    <source>
        <dbReference type="SAM" id="Phobius"/>
    </source>
</evidence>
<dbReference type="Gene3D" id="3.30.2390.20">
    <property type="entry name" value="Type VII secretion system EccB, repeat 1 domain"/>
    <property type="match status" value="1"/>
</dbReference>
<dbReference type="InterPro" id="IPR007795">
    <property type="entry name" value="T7SS_EccB"/>
</dbReference>